<feature type="domain" description="HD-GYP" evidence="2">
    <location>
        <begin position="134"/>
        <end position="333"/>
    </location>
</feature>
<evidence type="ECO:0000259" key="1">
    <source>
        <dbReference type="PROSITE" id="PS50112"/>
    </source>
</evidence>
<dbReference type="Proteomes" id="UP000215509">
    <property type="component" value="Unassembled WGS sequence"/>
</dbReference>
<keyword evidence="3" id="KW-0418">Kinase</keyword>
<comment type="caution">
    <text evidence="3">The sequence shown here is derived from an EMBL/GenBank/DDBJ whole genome shotgun (WGS) entry which is preliminary data.</text>
</comment>
<dbReference type="InterPro" id="IPR003607">
    <property type="entry name" value="HD/PDEase_dom"/>
</dbReference>
<proteinExistence type="predicted"/>
<dbReference type="OrthoDB" id="9759601at2"/>
<evidence type="ECO:0000313" key="4">
    <source>
        <dbReference type="Proteomes" id="UP000215509"/>
    </source>
</evidence>
<keyword evidence="3" id="KW-0808">Transferase</keyword>
<accession>A0A229UUR8</accession>
<gene>
    <name evidence="3" type="ORF">CF651_08655</name>
</gene>
<protein>
    <submittedName>
        <fullName evidence="3">Histidine kinase</fullName>
    </submittedName>
</protein>
<organism evidence="3 4">
    <name type="scientific">Paenibacillus rigui</name>
    <dbReference type="NCBI Taxonomy" id="554312"/>
    <lineage>
        <taxon>Bacteria</taxon>
        <taxon>Bacillati</taxon>
        <taxon>Bacillota</taxon>
        <taxon>Bacilli</taxon>
        <taxon>Bacillales</taxon>
        <taxon>Paenibacillaceae</taxon>
        <taxon>Paenibacillus</taxon>
    </lineage>
</organism>
<dbReference type="NCBIfam" id="TIGR00229">
    <property type="entry name" value="sensory_box"/>
    <property type="match status" value="1"/>
</dbReference>
<reference evidence="3 4" key="1">
    <citation type="submission" date="2017-07" db="EMBL/GenBank/DDBJ databases">
        <title>Genome sequencing and assembly of Paenibacillus rigui.</title>
        <authorList>
            <person name="Mayilraj S."/>
        </authorList>
    </citation>
    <scope>NUCLEOTIDE SEQUENCE [LARGE SCALE GENOMIC DNA]</scope>
    <source>
        <strain evidence="3 4">JCM 16352</strain>
    </source>
</reference>
<keyword evidence="4" id="KW-1185">Reference proteome</keyword>
<dbReference type="SUPFAM" id="SSF55785">
    <property type="entry name" value="PYP-like sensor domain (PAS domain)"/>
    <property type="match status" value="1"/>
</dbReference>
<dbReference type="InterPro" id="IPR037522">
    <property type="entry name" value="HD_GYP_dom"/>
</dbReference>
<dbReference type="InterPro" id="IPR052020">
    <property type="entry name" value="Cyclic_di-GMP/3'3'-cGAMP_PDE"/>
</dbReference>
<sequence>MFIYSKGGSPLQPWSHYLQLADAVIITDQQHRILDVNKKYEELTGYPRDYMVGLRANFLSSRLTPKKTYESMKAALSHRLGWSGVFVNRKRNQELWHTNITITPIPHLQDVFYVGVVRDLDDMPEGSYLSETRKVKLQNEILKVLAISCEIRDPHIEEHLHQVQIGTEKLLRAHNERMKLGLTEEYIHQIVNASIMHDIGKSGIPEGILYKPGKLNYYERHIMETHPLIGLEIVNKISNELEDDILDEDLKIAKHIIHYHHEKWDGSGYPAKLKSTDIPFEARVVSIVDVYDALTSRRAYKDAWSSDKAIQFLREQQGEAFEPELVESFLAMI</sequence>
<evidence type="ECO:0000259" key="2">
    <source>
        <dbReference type="PROSITE" id="PS51832"/>
    </source>
</evidence>
<dbReference type="GO" id="GO:0016301">
    <property type="term" value="F:kinase activity"/>
    <property type="evidence" value="ECO:0007669"/>
    <property type="project" value="UniProtKB-KW"/>
</dbReference>
<dbReference type="PANTHER" id="PTHR45228">
    <property type="entry name" value="CYCLIC DI-GMP PHOSPHODIESTERASE TM_0186-RELATED"/>
    <property type="match status" value="1"/>
</dbReference>
<dbReference type="PROSITE" id="PS51832">
    <property type="entry name" value="HD_GYP"/>
    <property type="match status" value="1"/>
</dbReference>
<dbReference type="InterPro" id="IPR000014">
    <property type="entry name" value="PAS"/>
</dbReference>
<dbReference type="CDD" id="cd00130">
    <property type="entry name" value="PAS"/>
    <property type="match status" value="1"/>
</dbReference>
<dbReference type="Pfam" id="PF13487">
    <property type="entry name" value="HD_5"/>
    <property type="match status" value="1"/>
</dbReference>
<dbReference type="SUPFAM" id="SSF109604">
    <property type="entry name" value="HD-domain/PDEase-like"/>
    <property type="match status" value="1"/>
</dbReference>
<dbReference type="Pfam" id="PF13426">
    <property type="entry name" value="PAS_9"/>
    <property type="match status" value="1"/>
</dbReference>
<dbReference type="InterPro" id="IPR035965">
    <property type="entry name" value="PAS-like_dom_sf"/>
</dbReference>
<feature type="domain" description="PAS" evidence="1">
    <location>
        <begin position="20"/>
        <end position="53"/>
    </location>
</feature>
<dbReference type="AlphaFoldDB" id="A0A229UUR8"/>
<dbReference type="SMART" id="SM00471">
    <property type="entry name" value="HDc"/>
    <property type="match status" value="1"/>
</dbReference>
<dbReference type="EMBL" id="NMQW01000012">
    <property type="protein sequence ID" value="OXM86905.1"/>
    <property type="molecule type" value="Genomic_DNA"/>
</dbReference>
<name>A0A229UUR8_9BACL</name>
<dbReference type="CDD" id="cd00077">
    <property type="entry name" value="HDc"/>
    <property type="match status" value="1"/>
</dbReference>
<dbReference type="PROSITE" id="PS50112">
    <property type="entry name" value="PAS"/>
    <property type="match status" value="1"/>
</dbReference>
<dbReference type="Gene3D" id="1.10.3210.10">
    <property type="entry name" value="Hypothetical protein af1432"/>
    <property type="match status" value="1"/>
</dbReference>
<evidence type="ECO:0000313" key="3">
    <source>
        <dbReference type="EMBL" id="OXM86905.1"/>
    </source>
</evidence>
<dbReference type="Gene3D" id="3.30.450.20">
    <property type="entry name" value="PAS domain"/>
    <property type="match status" value="1"/>
</dbReference>